<keyword evidence="3" id="KW-1185">Reference proteome</keyword>
<feature type="region of interest" description="Disordered" evidence="1">
    <location>
        <begin position="242"/>
        <end position="279"/>
    </location>
</feature>
<organism evidence="2 3">
    <name type="scientific">Parabacteroides absconsus</name>
    <dbReference type="NCBI Taxonomy" id="2951805"/>
    <lineage>
        <taxon>Bacteria</taxon>
        <taxon>Pseudomonadati</taxon>
        <taxon>Bacteroidota</taxon>
        <taxon>Bacteroidia</taxon>
        <taxon>Bacteroidales</taxon>
        <taxon>Tannerellaceae</taxon>
        <taxon>Parabacteroides</taxon>
    </lineage>
</organism>
<reference evidence="2 3" key="1">
    <citation type="submission" date="2024-02" db="EMBL/GenBank/DDBJ databases">
        <title>Whole genome sequencing of Parabacteroides sp. AD58.</title>
        <authorList>
            <person name="Chaplin A.V."/>
            <person name="Pikina A.P."/>
            <person name="Sokolova S.R."/>
            <person name="Korostin D.O."/>
            <person name="Efimov B.A."/>
        </authorList>
    </citation>
    <scope>NUCLEOTIDE SEQUENCE [LARGE SCALE GENOMIC DNA]</scope>
    <source>
        <strain evidence="2 3">AD58</strain>
    </source>
</reference>
<name>A0ABZ2IH08_9BACT</name>
<protein>
    <submittedName>
        <fullName evidence="2">DUF6261 family protein</fullName>
    </submittedName>
</protein>
<dbReference type="Proteomes" id="UP001320603">
    <property type="component" value="Chromosome"/>
</dbReference>
<dbReference type="EMBL" id="CP146284">
    <property type="protein sequence ID" value="WWV65331.1"/>
    <property type="molecule type" value="Genomic_DNA"/>
</dbReference>
<accession>A0ABZ2IH08</accession>
<sequence length="279" mass="31245">MSNIAKIESSSCQRYSNALHVGFHQHILNILDSLLTDIRAKLHISEEMLSIYKGLIDREVELNRKSYASTYTLTMDEEEAERDRLLSMLFFMVSNAMGSTKGNTKSAAQKIDIVLRPYKGIQNQADDAETSLIKGLLVDLRKEENSEAVAALNLEPILTNLETANNAFDLAKNERTSENSLSQNGTTVEVRKKTDAIYQDICTLVYASALMATGEEDREFCISIIDEMNRVIANFKTSYKQSQAQKEARKQQAEEGTAEEENKNPDGTDDGNLEFVPVD</sequence>
<proteinExistence type="predicted"/>
<evidence type="ECO:0000256" key="1">
    <source>
        <dbReference type="SAM" id="MobiDB-lite"/>
    </source>
</evidence>
<dbReference type="Pfam" id="PF19775">
    <property type="entry name" value="DUF6261"/>
    <property type="match status" value="1"/>
</dbReference>
<gene>
    <name evidence="2" type="ORF">NEE14_009915</name>
</gene>
<dbReference type="RefSeq" id="WP_251967546.1">
    <property type="nucleotide sequence ID" value="NZ_CP146284.1"/>
</dbReference>
<evidence type="ECO:0000313" key="2">
    <source>
        <dbReference type="EMBL" id="WWV65331.1"/>
    </source>
</evidence>
<evidence type="ECO:0000313" key="3">
    <source>
        <dbReference type="Proteomes" id="UP001320603"/>
    </source>
</evidence>
<dbReference type="InterPro" id="IPR046228">
    <property type="entry name" value="DUF6261"/>
</dbReference>